<evidence type="ECO:0000313" key="5">
    <source>
        <dbReference type="Proteomes" id="UP000053317"/>
    </source>
</evidence>
<dbReference type="InterPro" id="IPR051609">
    <property type="entry name" value="NmrA/Isoflavone_reductase-like"/>
</dbReference>
<dbReference type="PANTHER" id="PTHR47706:SF1">
    <property type="entry name" value="CIPA-LIKE, PUTATIVE (AFU_ORTHOLOGUE AFUA_1G12460)-RELATED"/>
    <property type="match status" value="1"/>
</dbReference>
<dbReference type="Proteomes" id="UP000053317">
    <property type="component" value="Unassembled WGS sequence"/>
</dbReference>
<dbReference type="AlphaFoldDB" id="A0A0G2EC80"/>
<gene>
    <name evidence="4" type="ORF">UCRPC4_g04243</name>
</gene>
<dbReference type="Gene3D" id="3.40.50.720">
    <property type="entry name" value="NAD(P)-binding Rossmann-like Domain"/>
    <property type="match status" value="1"/>
</dbReference>
<evidence type="ECO:0000256" key="2">
    <source>
        <dbReference type="ARBA" id="ARBA00023002"/>
    </source>
</evidence>
<name>A0A0G2EC80_PHACM</name>
<dbReference type="EMBL" id="LCWF01000100">
    <property type="protein sequence ID" value="KKY20109.1"/>
    <property type="molecule type" value="Genomic_DNA"/>
</dbReference>
<dbReference type="OrthoDB" id="9974981at2759"/>
<comment type="caution">
    <text evidence="4">The sequence shown here is derived from an EMBL/GenBank/DDBJ whole genome shotgun (WGS) entry which is preliminary data.</text>
</comment>
<dbReference type="Gene3D" id="3.90.25.10">
    <property type="entry name" value="UDP-galactose 4-epimerase, domain 1"/>
    <property type="match status" value="1"/>
</dbReference>
<protein>
    <submittedName>
        <fullName evidence="4">Putative oxidoreductase</fullName>
    </submittedName>
</protein>
<dbReference type="PANTHER" id="PTHR47706">
    <property type="entry name" value="NMRA-LIKE FAMILY PROTEIN"/>
    <property type="match status" value="1"/>
</dbReference>
<dbReference type="SUPFAM" id="SSF51735">
    <property type="entry name" value="NAD(P)-binding Rossmann-fold domains"/>
    <property type="match status" value="1"/>
</dbReference>
<organism evidence="4 5">
    <name type="scientific">Phaeomoniella chlamydospora</name>
    <name type="common">Phaeoacremonium chlamydosporum</name>
    <dbReference type="NCBI Taxonomy" id="158046"/>
    <lineage>
        <taxon>Eukaryota</taxon>
        <taxon>Fungi</taxon>
        <taxon>Dikarya</taxon>
        <taxon>Ascomycota</taxon>
        <taxon>Pezizomycotina</taxon>
        <taxon>Eurotiomycetes</taxon>
        <taxon>Chaetothyriomycetidae</taxon>
        <taxon>Phaeomoniellales</taxon>
        <taxon>Phaeomoniellaceae</taxon>
        <taxon>Phaeomoniella</taxon>
    </lineage>
</organism>
<accession>A0A0G2EC80</accession>
<dbReference type="InterPro" id="IPR036291">
    <property type="entry name" value="NAD(P)-bd_dom_sf"/>
</dbReference>
<evidence type="ECO:0000256" key="1">
    <source>
        <dbReference type="ARBA" id="ARBA00022857"/>
    </source>
</evidence>
<evidence type="ECO:0000259" key="3">
    <source>
        <dbReference type="Pfam" id="PF05368"/>
    </source>
</evidence>
<keyword evidence="1" id="KW-0521">NADP</keyword>
<keyword evidence="2" id="KW-0560">Oxidoreductase</keyword>
<sequence>MSSSAFKTIAVAGATGNVGPATVDALLDAGFNVVVLTRIGSTSTPPTGAGVTVKPVDYTSQDSLVAALQGVQGVVSLLGGPGFALQNALVDASVKAGVLRFIPSEFGSDTLHPKTAAFPVFAEKIKTHKYLEHVVGENKAFSCTGILTGPFTDFGFKVGLLADVKKRSISLVDGGDKPFSSTPIPEVAKAIVGVFRNPEATKNKDIYVQSYVLTQNQILRLCEKVTGSKWSVENEDSKELEAKGWAELEREKPDPMFSLVSFLRAAIFDGEHGSDFTDKKGNDLVGLKELSETDLEAELRKRM</sequence>
<evidence type="ECO:0000313" key="4">
    <source>
        <dbReference type="EMBL" id="KKY20109.1"/>
    </source>
</evidence>
<dbReference type="InterPro" id="IPR045312">
    <property type="entry name" value="PCBER-like"/>
</dbReference>
<keyword evidence="5" id="KW-1185">Reference proteome</keyword>
<dbReference type="Pfam" id="PF05368">
    <property type="entry name" value="NmrA"/>
    <property type="match status" value="1"/>
</dbReference>
<reference evidence="4 5" key="2">
    <citation type="submission" date="2015-05" db="EMBL/GenBank/DDBJ databases">
        <authorList>
            <person name="Morales-Cruz A."/>
            <person name="Amrine K.C."/>
            <person name="Cantu D."/>
        </authorList>
    </citation>
    <scope>NUCLEOTIDE SEQUENCE [LARGE SCALE GENOMIC DNA]</scope>
    <source>
        <strain evidence="4">UCRPC4</strain>
    </source>
</reference>
<feature type="domain" description="NmrA-like" evidence="3">
    <location>
        <begin position="7"/>
        <end position="231"/>
    </location>
</feature>
<reference evidence="4 5" key="1">
    <citation type="submission" date="2015-05" db="EMBL/GenBank/DDBJ databases">
        <title>Distinctive expansion of gene families associated with plant cell wall degradation and secondary metabolism in the genomes of grapevine trunk pathogens.</title>
        <authorList>
            <person name="Lawrence D.P."/>
            <person name="Travadon R."/>
            <person name="Rolshausen P.E."/>
            <person name="Baumgartner K."/>
        </authorList>
    </citation>
    <scope>NUCLEOTIDE SEQUENCE [LARGE SCALE GENOMIC DNA]</scope>
    <source>
        <strain evidence="4">UCRPC4</strain>
    </source>
</reference>
<dbReference type="CDD" id="cd05259">
    <property type="entry name" value="PCBER_SDR_a"/>
    <property type="match status" value="1"/>
</dbReference>
<dbReference type="InterPro" id="IPR008030">
    <property type="entry name" value="NmrA-like"/>
</dbReference>
<dbReference type="GO" id="GO:0016491">
    <property type="term" value="F:oxidoreductase activity"/>
    <property type="evidence" value="ECO:0007669"/>
    <property type="project" value="UniProtKB-KW"/>
</dbReference>
<proteinExistence type="predicted"/>